<dbReference type="GO" id="GO:0005829">
    <property type="term" value="C:cytosol"/>
    <property type="evidence" value="ECO:0007669"/>
    <property type="project" value="TreeGrafter"/>
</dbReference>
<feature type="compositionally biased region" description="Low complexity" evidence="2">
    <location>
        <begin position="105"/>
        <end position="121"/>
    </location>
</feature>
<name>A0A9P3LXG2_9FUNG</name>
<dbReference type="GO" id="GO:0005634">
    <property type="term" value="C:nucleus"/>
    <property type="evidence" value="ECO:0007669"/>
    <property type="project" value="TreeGrafter"/>
</dbReference>
<sequence>MFGCIVAGRLVQTNLQQVDVNKFTFQLEDAEAINHIVVFLLGTIPFQPGFAATVHLLWPNKDWQLLGMLSNEKASAIFRLKAGAMAPGQRSSQLQTNDMAMDGPSLSSSSITSTSSATSSSANPIMATLGISIEPIDVVMTQISNKTPASTSSASTTSSIFGSGSAFGQPSNALVPVNSNSGASSASPDSVAAVAQKVMNHLYNHVTSFATAVLPQGSSVLVPMAGPGSAATILSSNNGPESSYLPVKAFNDWYQNVVRKAKADPMFLARD</sequence>
<feature type="domain" description="Hikeshi-like N-terminal" evidence="3">
    <location>
        <begin position="5"/>
        <end position="146"/>
    </location>
</feature>
<dbReference type="EMBL" id="BQFW01000008">
    <property type="protein sequence ID" value="GJJ74048.1"/>
    <property type="molecule type" value="Genomic_DNA"/>
</dbReference>
<accession>A0A9P3LXG2</accession>
<proteinExistence type="inferred from homology"/>
<dbReference type="OrthoDB" id="10248398at2759"/>
<evidence type="ECO:0000256" key="2">
    <source>
        <dbReference type="SAM" id="MobiDB-lite"/>
    </source>
</evidence>
<dbReference type="AlphaFoldDB" id="A0A9P3LXG2"/>
<reference evidence="5" key="1">
    <citation type="submission" date="2021-11" db="EMBL/GenBank/DDBJ databases">
        <authorList>
            <person name="Herlambang A."/>
            <person name="Guo Y."/>
            <person name="Takashima Y."/>
            <person name="Nishizawa T."/>
        </authorList>
    </citation>
    <scope>NUCLEOTIDE SEQUENCE</scope>
    <source>
        <strain evidence="5">E1425</strain>
    </source>
</reference>
<keyword evidence="6" id="KW-1185">Reference proteome</keyword>
<dbReference type="InterPro" id="IPR008493">
    <property type="entry name" value="Hikeshi-like_N"/>
</dbReference>
<dbReference type="PANTHER" id="PTHR12925:SF0">
    <property type="entry name" value="PROTEIN HIKESHI"/>
    <property type="match status" value="1"/>
</dbReference>
<comment type="similarity">
    <text evidence="1">Belongs to the OPI10 family.</text>
</comment>
<evidence type="ECO:0000259" key="4">
    <source>
        <dbReference type="Pfam" id="PF21057"/>
    </source>
</evidence>
<feature type="domain" description="Hikeshi-like C-terminal" evidence="4">
    <location>
        <begin position="238"/>
        <end position="269"/>
    </location>
</feature>
<gene>
    <name evidence="5" type="ORF">EMPS_06406</name>
</gene>
<dbReference type="InterPro" id="IPR048364">
    <property type="entry name" value="Hikeshi-like_C"/>
</dbReference>
<organism evidence="5 6">
    <name type="scientific">Entomortierella parvispora</name>
    <dbReference type="NCBI Taxonomy" id="205924"/>
    <lineage>
        <taxon>Eukaryota</taxon>
        <taxon>Fungi</taxon>
        <taxon>Fungi incertae sedis</taxon>
        <taxon>Mucoromycota</taxon>
        <taxon>Mortierellomycotina</taxon>
        <taxon>Mortierellomycetes</taxon>
        <taxon>Mortierellales</taxon>
        <taxon>Mortierellaceae</taxon>
        <taxon>Entomortierella</taxon>
    </lineage>
</organism>
<dbReference type="GO" id="GO:0006606">
    <property type="term" value="P:protein import into nucleus"/>
    <property type="evidence" value="ECO:0007669"/>
    <property type="project" value="TreeGrafter"/>
</dbReference>
<dbReference type="Pfam" id="PF05603">
    <property type="entry name" value="Hikeshi-like_N"/>
    <property type="match status" value="1"/>
</dbReference>
<feature type="compositionally biased region" description="Polar residues" evidence="2">
    <location>
        <begin position="89"/>
        <end position="98"/>
    </location>
</feature>
<dbReference type="InterPro" id="IPR031318">
    <property type="entry name" value="OPI10"/>
</dbReference>
<evidence type="ECO:0000313" key="5">
    <source>
        <dbReference type="EMBL" id="GJJ74048.1"/>
    </source>
</evidence>
<reference evidence="5" key="2">
    <citation type="journal article" date="2022" name="Microbiol. Resour. Announc.">
        <title>Whole-Genome Sequence of Entomortierella parvispora E1425, a Mucoromycotan Fungus Associated with Burkholderiaceae-Related Endosymbiotic Bacteria.</title>
        <authorList>
            <person name="Herlambang A."/>
            <person name="Guo Y."/>
            <person name="Takashima Y."/>
            <person name="Narisawa K."/>
            <person name="Ohta H."/>
            <person name="Nishizawa T."/>
        </authorList>
    </citation>
    <scope>NUCLEOTIDE SEQUENCE</scope>
    <source>
        <strain evidence="5">E1425</strain>
    </source>
</reference>
<evidence type="ECO:0000313" key="6">
    <source>
        <dbReference type="Proteomes" id="UP000827284"/>
    </source>
</evidence>
<dbReference type="PANTHER" id="PTHR12925">
    <property type="entry name" value="HIKESHI FAMILY MEMBER"/>
    <property type="match status" value="1"/>
</dbReference>
<dbReference type="Pfam" id="PF21057">
    <property type="entry name" value="Hikeshi-like_C"/>
    <property type="match status" value="1"/>
</dbReference>
<feature type="region of interest" description="Disordered" evidence="2">
    <location>
        <begin position="89"/>
        <end position="121"/>
    </location>
</feature>
<evidence type="ECO:0000259" key="3">
    <source>
        <dbReference type="Pfam" id="PF05603"/>
    </source>
</evidence>
<dbReference type="Proteomes" id="UP000827284">
    <property type="component" value="Unassembled WGS sequence"/>
</dbReference>
<evidence type="ECO:0000256" key="1">
    <source>
        <dbReference type="ARBA" id="ARBA00006623"/>
    </source>
</evidence>
<dbReference type="GO" id="GO:0061608">
    <property type="term" value="F:nuclear import signal receptor activity"/>
    <property type="evidence" value="ECO:0007669"/>
    <property type="project" value="TreeGrafter"/>
</dbReference>
<comment type="caution">
    <text evidence="5">The sequence shown here is derived from an EMBL/GenBank/DDBJ whole genome shotgun (WGS) entry which is preliminary data.</text>
</comment>
<protein>
    <submittedName>
        <fullName evidence="5">Protein Hikeshi</fullName>
    </submittedName>
</protein>